<dbReference type="InterPro" id="IPR035979">
    <property type="entry name" value="RBD_domain_sf"/>
</dbReference>
<dbReference type="AlphaFoldDB" id="A0A8S3YV02"/>
<dbReference type="GO" id="GO:0005634">
    <property type="term" value="C:nucleus"/>
    <property type="evidence" value="ECO:0007669"/>
    <property type="project" value="UniProtKB-SubCell"/>
</dbReference>
<dbReference type="PANTHER" id="PTHR15528:SF11">
    <property type="entry name" value="FI18188P1"/>
    <property type="match status" value="1"/>
</dbReference>
<comment type="caution">
    <text evidence="11">The sequence shown here is derived from an EMBL/GenBank/DDBJ whole genome shotgun (WGS) entry which is preliminary data.</text>
</comment>
<keyword evidence="3 8" id="KW-0694">RNA-binding</keyword>
<evidence type="ECO:0000313" key="11">
    <source>
        <dbReference type="EMBL" id="CAG5119111.1"/>
    </source>
</evidence>
<dbReference type="SUPFAM" id="SSF54928">
    <property type="entry name" value="RNA-binding domain, RBD"/>
    <property type="match status" value="1"/>
</dbReference>
<keyword evidence="12" id="KW-1185">Reference proteome</keyword>
<protein>
    <recommendedName>
        <fullName evidence="10">RRM domain-containing protein</fullName>
    </recommendedName>
</protein>
<keyword evidence="6" id="KW-0804">Transcription</keyword>
<proteinExistence type="predicted"/>
<evidence type="ECO:0000259" key="10">
    <source>
        <dbReference type="PROSITE" id="PS50102"/>
    </source>
</evidence>
<accession>A0A8S3YV02</accession>
<dbReference type="GO" id="GO:0003712">
    <property type="term" value="F:transcription coregulator activity"/>
    <property type="evidence" value="ECO:0007669"/>
    <property type="project" value="InterPro"/>
</dbReference>
<dbReference type="InterPro" id="IPR012677">
    <property type="entry name" value="Nucleotide-bd_a/b_plait_sf"/>
</dbReference>
<dbReference type="Proteomes" id="UP000678393">
    <property type="component" value="Unassembled WGS sequence"/>
</dbReference>
<feature type="region of interest" description="Disordered" evidence="9">
    <location>
        <begin position="500"/>
        <end position="521"/>
    </location>
</feature>
<gene>
    <name evidence="11" type="ORF">CUNI_LOCUS4669</name>
</gene>
<dbReference type="OrthoDB" id="10047851at2759"/>
<evidence type="ECO:0000256" key="2">
    <source>
        <dbReference type="ARBA" id="ARBA00022553"/>
    </source>
</evidence>
<keyword evidence="7" id="KW-0539">Nucleus</keyword>
<evidence type="ECO:0000256" key="1">
    <source>
        <dbReference type="ARBA" id="ARBA00004123"/>
    </source>
</evidence>
<keyword evidence="4" id="KW-0805">Transcription regulation</keyword>
<feature type="domain" description="RRM" evidence="10">
    <location>
        <begin position="680"/>
        <end position="778"/>
    </location>
</feature>
<evidence type="ECO:0000313" key="12">
    <source>
        <dbReference type="Proteomes" id="UP000678393"/>
    </source>
</evidence>
<dbReference type="EMBL" id="CAJHNH020000657">
    <property type="protein sequence ID" value="CAG5119111.1"/>
    <property type="molecule type" value="Genomic_DNA"/>
</dbReference>
<dbReference type="SMART" id="SM00360">
    <property type="entry name" value="RRM"/>
    <property type="match status" value="1"/>
</dbReference>
<evidence type="ECO:0000256" key="5">
    <source>
        <dbReference type="ARBA" id="ARBA00023159"/>
    </source>
</evidence>
<dbReference type="GO" id="GO:0003723">
    <property type="term" value="F:RNA binding"/>
    <property type="evidence" value="ECO:0007669"/>
    <property type="project" value="UniProtKB-UniRule"/>
</dbReference>
<sequence>IEATDLASLLCRFEQAKCTSSTYFEPPCHLVESPSAPVLVKSEITTEPSVTLKEMSSIFIGKAAESRNMPVSGHSDISSIADTLDSFLAQSQFMFQDVVSLPDFSSNGDMLDTFSSPIKNEFTDEFLEIFASDDLSTNNTLYSAVAMSDMNDSHSNCSSLSSLLHQNSIFSGSSNDGEICLNDMVDIKNGISDIILESSFSNLQCDQPSLEHVVTSDSQLWEIFMGLDHSYCSRPLPEADCTKDASGCLAVFGDYPENSCYDQTLLECVTNVLDDSCSVPGLANAEMFSIEEEEIVIDAKEEEIIIDAKEEEINIDAEEKNIFFDTKEEEIIFGAKEEKIIFGAKEEEIIFGAKEEKIVIDTDSNGMYCNPSGQLPGCESFDKHLSSLEDVQTAEENIPVKLNNSVNSSVDNMELNTDPSSEDAEVFFDKIPAYYTALSISSKPLTTSVFASSTKNIGSTDHLDMWDSKEKCDDRHYDKVPPIRRCFANTVKEVEIKPGSSDNVNVATAPEPEKDVLPNSSAQKTVIVPLTVENVAATADLKHPKRSHSPYTKTASRCSRSPVKRSPSTSRFSRHSASSSSDCSTCSSCSRCSTCSLSRSCSSSGSERDSSLCSDYRRSNGHSPKIRHPFITHNCFQQWLPKMIFRHKYKAKHDSAMDMRTLQKRKLKEEEQTKAMEERRIVYVGKIPDGYTKKQLYQRFQSFGEIKEVKVNFREHGDNYGFVTFAYSCDAVAAKEKGNSKPGEARFDLCFGGRRHFCPDQYADLDGNREIEEEYASIPGNGSQGLDFAALLKLHSSQQRKK</sequence>
<evidence type="ECO:0000256" key="8">
    <source>
        <dbReference type="PROSITE-ProRule" id="PRU00176"/>
    </source>
</evidence>
<keyword evidence="5" id="KW-0010">Activator</keyword>
<keyword evidence="2" id="KW-0597">Phosphoprotein</keyword>
<evidence type="ECO:0000256" key="6">
    <source>
        <dbReference type="ARBA" id="ARBA00023163"/>
    </source>
</evidence>
<evidence type="ECO:0000256" key="9">
    <source>
        <dbReference type="SAM" id="MobiDB-lite"/>
    </source>
</evidence>
<dbReference type="GO" id="GO:0045944">
    <property type="term" value="P:positive regulation of transcription by RNA polymerase II"/>
    <property type="evidence" value="ECO:0007669"/>
    <property type="project" value="TreeGrafter"/>
</dbReference>
<feature type="compositionally biased region" description="Polar residues" evidence="9">
    <location>
        <begin position="549"/>
        <end position="559"/>
    </location>
</feature>
<comment type="subcellular location">
    <subcellularLocation>
        <location evidence="1">Nucleus</location>
    </subcellularLocation>
</comment>
<feature type="compositionally biased region" description="Low complexity" evidence="9">
    <location>
        <begin position="565"/>
        <end position="605"/>
    </location>
</feature>
<feature type="region of interest" description="Disordered" evidence="9">
    <location>
        <begin position="539"/>
        <end position="615"/>
    </location>
</feature>
<feature type="non-terminal residue" evidence="11">
    <location>
        <position position="1"/>
    </location>
</feature>
<feature type="compositionally biased region" description="Basic and acidic residues" evidence="9">
    <location>
        <begin position="606"/>
        <end position="615"/>
    </location>
</feature>
<dbReference type="InterPro" id="IPR000504">
    <property type="entry name" value="RRM_dom"/>
</dbReference>
<name>A0A8S3YV02_9EUPU</name>
<dbReference type="PANTHER" id="PTHR15528">
    <property type="entry name" value="PEROXISOME PROLIFERATOR ACTIVATED RECEPTOR GAMMA COACTIVATOR 1 PGC-1 -RELATED"/>
    <property type="match status" value="1"/>
</dbReference>
<evidence type="ECO:0000256" key="7">
    <source>
        <dbReference type="ARBA" id="ARBA00023242"/>
    </source>
</evidence>
<dbReference type="Gene3D" id="3.30.70.330">
    <property type="match status" value="1"/>
</dbReference>
<evidence type="ECO:0000256" key="3">
    <source>
        <dbReference type="ARBA" id="ARBA00022884"/>
    </source>
</evidence>
<reference evidence="11" key="1">
    <citation type="submission" date="2021-04" db="EMBL/GenBank/DDBJ databases">
        <authorList>
            <consortium name="Molecular Ecology Group"/>
        </authorList>
    </citation>
    <scope>NUCLEOTIDE SEQUENCE</scope>
</reference>
<organism evidence="11 12">
    <name type="scientific">Candidula unifasciata</name>
    <dbReference type="NCBI Taxonomy" id="100452"/>
    <lineage>
        <taxon>Eukaryota</taxon>
        <taxon>Metazoa</taxon>
        <taxon>Spiralia</taxon>
        <taxon>Lophotrochozoa</taxon>
        <taxon>Mollusca</taxon>
        <taxon>Gastropoda</taxon>
        <taxon>Heterobranchia</taxon>
        <taxon>Euthyneura</taxon>
        <taxon>Panpulmonata</taxon>
        <taxon>Eupulmonata</taxon>
        <taxon>Stylommatophora</taxon>
        <taxon>Helicina</taxon>
        <taxon>Helicoidea</taxon>
        <taxon>Geomitridae</taxon>
        <taxon>Candidula</taxon>
    </lineage>
</organism>
<dbReference type="PROSITE" id="PS50102">
    <property type="entry name" value="RRM"/>
    <property type="match status" value="1"/>
</dbReference>
<dbReference type="InterPro" id="IPR034605">
    <property type="entry name" value="PGC-1"/>
</dbReference>
<evidence type="ECO:0000256" key="4">
    <source>
        <dbReference type="ARBA" id="ARBA00023015"/>
    </source>
</evidence>
<dbReference type="Pfam" id="PF00076">
    <property type="entry name" value="RRM_1"/>
    <property type="match status" value="1"/>
</dbReference>